<reference evidence="2 3" key="1">
    <citation type="submission" date="2023-03" db="EMBL/GenBank/DDBJ databases">
        <title>Whole genome sequencing of Methanotrichaceae archaeon M04Ac.</title>
        <authorList>
            <person name="Khomyakova M.A."/>
            <person name="Merkel A.Y."/>
            <person name="Slobodkin A.I."/>
        </authorList>
    </citation>
    <scope>NUCLEOTIDE SEQUENCE [LARGE SCALE GENOMIC DNA]</scope>
    <source>
        <strain evidence="2 3">M04Ac</strain>
    </source>
</reference>
<keyword evidence="2" id="KW-0489">Methyltransferase</keyword>
<evidence type="ECO:0000313" key="3">
    <source>
        <dbReference type="Proteomes" id="UP001215956"/>
    </source>
</evidence>
<keyword evidence="3" id="KW-1185">Reference proteome</keyword>
<dbReference type="Proteomes" id="UP001215956">
    <property type="component" value="Unassembled WGS sequence"/>
</dbReference>
<dbReference type="InterPro" id="IPR029063">
    <property type="entry name" value="SAM-dependent_MTases_sf"/>
</dbReference>
<name>A0ABT5XBF4_9EURY</name>
<dbReference type="PANTHER" id="PTHR43591">
    <property type="entry name" value="METHYLTRANSFERASE"/>
    <property type="match status" value="1"/>
</dbReference>
<dbReference type="Gene3D" id="3.40.50.150">
    <property type="entry name" value="Vaccinia Virus protein VP39"/>
    <property type="match status" value="1"/>
</dbReference>
<evidence type="ECO:0000259" key="1">
    <source>
        <dbReference type="Pfam" id="PF08241"/>
    </source>
</evidence>
<dbReference type="GO" id="GO:0008168">
    <property type="term" value="F:methyltransferase activity"/>
    <property type="evidence" value="ECO:0007669"/>
    <property type="project" value="UniProtKB-KW"/>
</dbReference>
<proteinExistence type="predicted"/>
<dbReference type="PANTHER" id="PTHR43591:SF110">
    <property type="entry name" value="RHODANESE DOMAIN-CONTAINING PROTEIN"/>
    <property type="match status" value="1"/>
</dbReference>
<comment type="caution">
    <text evidence="2">The sequence shown here is derived from an EMBL/GenBank/DDBJ whole genome shotgun (WGS) entry which is preliminary data.</text>
</comment>
<dbReference type="RefSeq" id="WP_316967737.1">
    <property type="nucleotide sequence ID" value="NZ_JARFPL010000001.1"/>
</dbReference>
<protein>
    <submittedName>
        <fullName evidence="2">Methyltransferase domain-containing protein</fullName>
    </submittedName>
</protein>
<sequence length="252" mass="29455">MAIFKEVRRIITLSRYLIGSYLDIFRSIQYKGDIVICPICEGHFKYFLPFGVNKRPNAMCPHCRSLERHRLLWLYMRDRTRFFEDDIKVLEIAPHYYIQRKFRSMPNLDYVSVDLYSRLAMINMDATDIKFPEGSFDCVLCYHVLEHIPDDKKAMSEILRVLKPGGWGILQVPILAETTIEDPAINSPEDRERVYGQSDHVRAYGLDYKDRLEDAGFIVTVDDYVSELGGEVVRRCGLEKDECIYYCVKPSL</sequence>
<evidence type="ECO:0000313" key="2">
    <source>
        <dbReference type="EMBL" id="MDF0592028.1"/>
    </source>
</evidence>
<feature type="domain" description="Methyltransferase type 11" evidence="1">
    <location>
        <begin position="119"/>
        <end position="169"/>
    </location>
</feature>
<dbReference type="InterPro" id="IPR013216">
    <property type="entry name" value="Methyltransf_11"/>
</dbReference>
<accession>A0ABT5XBF4</accession>
<dbReference type="SUPFAM" id="SSF53335">
    <property type="entry name" value="S-adenosyl-L-methionine-dependent methyltransferases"/>
    <property type="match status" value="1"/>
</dbReference>
<dbReference type="Pfam" id="PF08241">
    <property type="entry name" value="Methyltransf_11"/>
    <property type="match status" value="1"/>
</dbReference>
<dbReference type="GO" id="GO:0032259">
    <property type="term" value="P:methylation"/>
    <property type="evidence" value="ECO:0007669"/>
    <property type="project" value="UniProtKB-KW"/>
</dbReference>
<organism evidence="2 3">
    <name type="scientific">Candidatus Methanocrinis alkalitolerans</name>
    <dbReference type="NCBI Taxonomy" id="3033395"/>
    <lineage>
        <taxon>Archaea</taxon>
        <taxon>Methanobacteriati</taxon>
        <taxon>Methanobacteriota</taxon>
        <taxon>Stenosarchaea group</taxon>
        <taxon>Methanomicrobia</taxon>
        <taxon>Methanotrichales</taxon>
        <taxon>Methanotrichaceae</taxon>
        <taxon>Methanocrinis</taxon>
    </lineage>
</organism>
<dbReference type="EMBL" id="JARFPL010000001">
    <property type="protein sequence ID" value="MDF0592028.1"/>
    <property type="molecule type" value="Genomic_DNA"/>
</dbReference>
<keyword evidence="2" id="KW-0808">Transferase</keyword>
<dbReference type="CDD" id="cd02440">
    <property type="entry name" value="AdoMet_MTases"/>
    <property type="match status" value="1"/>
</dbReference>
<gene>
    <name evidence="2" type="ORF">P0O24_00300</name>
</gene>